<organism evidence="3 4">
    <name type="scientific">Dactylonectria macrodidyma</name>
    <dbReference type="NCBI Taxonomy" id="307937"/>
    <lineage>
        <taxon>Eukaryota</taxon>
        <taxon>Fungi</taxon>
        <taxon>Dikarya</taxon>
        <taxon>Ascomycota</taxon>
        <taxon>Pezizomycotina</taxon>
        <taxon>Sordariomycetes</taxon>
        <taxon>Hypocreomycetidae</taxon>
        <taxon>Hypocreales</taxon>
        <taxon>Nectriaceae</taxon>
        <taxon>Dactylonectria</taxon>
    </lineage>
</organism>
<comment type="caution">
    <text evidence="3">The sequence shown here is derived from an EMBL/GenBank/DDBJ whole genome shotgun (WGS) entry which is preliminary data.</text>
</comment>
<protein>
    <submittedName>
        <fullName evidence="3">Uncharacterized protein</fullName>
    </submittedName>
</protein>
<feature type="transmembrane region" description="Helical" evidence="2">
    <location>
        <begin position="520"/>
        <end position="541"/>
    </location>
</feature>
<dbReference type="InterPro" id="IPR021840">
    <property type="entry name" value="DUF3433"/>
</dbReference>
<keyword evidence="2" id="KW-0812">Transmembrane</keyword>
<dbReference type="OrthoDB" id="3248909at2759"/>
<evidence type="ECO:0000313" key="4">
    <source>
        <dbReference type="Proteomes" id="UP000738349"/>
    </source>
</evidence>
<feature type="compositionally biased region" description="Low complexity" evidence="1">
    <location>
        <begin position="1"/>
        <end position="10"/>
    </location>
</feature>
<evidence type="ECO:0000256" key="1">
    <source>
        <dbReference type="SAM" id="MobiDB-lite"/>
    </source>
</evidence>
<feature type="compositionally biased region" description="Basic and acidic residues" evidence="1">
    <location>
        <begin position="18"/>
        <end position="30"/>
    </location>
</feature>
<accession>A0A9P9FJ20</accession>
<sequence>MSLPETRTLLPPTPSVRPQDDQSCDRDIVPRIDTPPASIVSRPKGWKPRSLSTPVLVAVNILTLLLAAIIEVLAQRSQARKGLAKAPTVNDIPQYAIISYRYLPNIVAVLFSLLWNWINLDVKRIQPWVELSKPGGATAQDSILLDYPSDFIAVAPFRAAKRQHWAVFLSGSIMVLVFWVLTPLQTALFGTSVATHTRPVTVTQRSELLPPDKQLQDLRFLHRAYAIGWMNNSYPPFTTPEYALLPYYVDDVAFSGPNKNWTSNTTKLWAEVDCSPVEYRNTGNKTDDGELVYQFSADDCFADVNLDPNNTEISLYYRDSRYLDYVDAMNWNCSSQSDDHNSALVVWSQKLNTSSTNSQEFNITALQCHLSFRKQAILATVTSQNLLPVNNDIKPRSESMNLTSSEFNSTSYKESLPTYSVPVTSGSATQDITDIQSPDFFIPNSGFSSSSAIFLQYGIVSYNESADLLSEPLQLESLVRSVHQKFFSLSIADKLRNDTNPTDDACISTFNMTGIVISRVLALIVEVLLVLIAVATCFITYHLKSSPNNLVAAPGSIHHLIDIAHNSRMVSKLFWSMDTADDKYLARNLQGYKFQLAINPVLNRNELVTTGGRLELSDEQQDSANTSYYEAVKPLVRLSIHTRME</sequence>
<evidence type="ECO:0000256" key="2">
    <source>
        <dbReference type="SAM" id="Phobius"/>
    </source>
</evidence>
<feature type="region of interest" description="Disordered" evidence="1">
    <location>
        <begin position="1"/>
        <end position="36"/>
    </location>
</feature>
<dbReference type="EMBL" id="JAGMUV010000004">
    <property type="protein sequence ID" value="KAH7161853.1"/>
    <property type="molecule type" value="Genomic_DNA"/>
</dbReference>
<keyword evidence="2" id="KW-0472">Membrane</keyword>
<proteinExistence type="predicted"/>
<dbReference type="AlphaFoldDB" id="A0A9P9FJ20"/>
<dbReference type="PANTHER" id="PTHR37544:SF3">
    <property type="entry name" value="SPRAY"/>
    <property type="match status" value="1"/>
</dbReference>
<feature type="transmembrane region" description="Helical" evidence="2">
    <location>
        <begin position="165"/>
        <end position="182"/>
    </location>
</feature>
<dbReference type="PANTHER" id="PTHR37544">
    <property type="entry name" value="SPRAY-RELATED"/>
    <property type="match status" value="1"/>
</dbReference>
<feature type="transmembrane region" description="Helical" evidence="2">
    <location>
        <begin position="95"/>
        <end position="118"/>
    </location>
</feature>
<reference evidence="3" key="1">
    <citation type="journal article" date="2021" name="Nat. Commun.">
        <title>Genetic determinants of endophytism in the Arabidopsis root mycobiome.</title>
        <authorList>
            <person name="Mesny F."/>
            <person name="Miyauchi S."/>
            <person name="Thiergart T."/>
            <person name="Pickel B."/>
            <person name="Atanasova L."/>
            <person name="Karlsson M."/>
            <person name="Huettel B."/>
            <person name="Barry K.W."/>
            <person name="Haridas S."/>
            <person name="Chen C."/>
            <person name="Bauer D."/>
            <person name="Andreopoulos W."/>
            <person name="Pangilinan J."/>
            <person name="LaButti K."/>
            <person name="Riley R."/>
            <person name="Lipzen A."/>
            <person name="Clum A."/>
            <person name="Drula E."/>
            <person name="Henrissat B."/>
            <person name="Kohler A."/>
            <person name="Grigoriev I.V."/>
            <person name="Martin F.M."/>
            <person name="Hacquard S."/>
        </authorList>
    </citation>
    <scope>NUCLEOTIDE SEQUENCE</scope>
    <source>
        <strain evidence="3">MPI-CAGE-AT-0147</strain>
    </source>
</reference>
<gene>
    <name evidence="3" type="ORF">EDB81DRAFT_785638</name>
</gene>
<keyword evidence="4" id="KW-1185">Reference proteome</keyword>
<dbReference type="Pfam" id="PF11915">
    <property type="entry name" value="DUF3433"/>
    <property type="match status" value="1"/>
</dbReference>
<name>A0A9P9FJ20_9HYPO</name>
<feature type="transmembrane region" description="Helical" evidence="2">
    <location>
        <begin position="55"/>
        <end position="74"/>
    </location>
</feature>
<evidence type="ECO:0000313" key="3">
    <source>
        <dbReference type="EMBL" id="KAH7161853.1"/>
    </source>
</evidence>
<keyword evidence="2" id="KW-1133">Transmembrane helix</keyword>
<dbReference type="Proteomes" id="UP000738349">
    <property type="component" value="Unassembled WGS sequence"/>
</dbReference>